<reference evidence="2 3" key="1">
    <citation type="submission" date="2017-05" db="EMBL/GenBank/DDBJ databases">
        <title>Complete and WGS of Bordetella genogroups.</title>
        <authorList>
            <person name="Spilker T."/>
            <person name="LiPuma J."/>
        </authorList>
    </citation>
    <scope>NUCLEOTIDE SEQUENCE [LARGE SCALE GENOMIC DNA]</scope>
    <source>
        <strain evidence="2 3">AU17610</strain>
    </source>
</reference>
<name>A0A261SFI6_9BORD</name>
<accession>A0A261SFI6</accession>
<dbReference type="OrthoDB" id="288267at2"/>
<organism evidence="2 3">
    <name type="scientific">Bordetella genomosp. 1</name>
    <dbReference type="NCBI Taxonomy" id="1395607"/>
    <lineage>
        <taxon>Bacteria</taxon>
        <taxon>Pseudomonadati</taxon>
        <taxon>Pseudomonadota</taxon>
        <taxon>Betaproteobacteria</taxon>
        <taxon>Burkholderiales</taxon>
        <taxon>Alcaligenaceae</taxon>
        <taxon>Bordetella</taxon>
    </lineage>
</organism>
<gene>
    <name evidence="2" type="ORF">CEG14_13985</name>
</gene>
<evidence type="ECO:0008006" key="4">
    <source>
        <dbReference type="Google" id="ProtNLM"/>
    </source>
</evidence>
<evidence type="ECO:0000256" key="1">
    <source>
        <dbReference type="SAM" id="Phobius"/>
    </source>
</evidence>
<evidence type="ECO:0000313" key="3">
    <source>
        <dbReference type="Proteomes" id="UP000217005"/>
    </source>
</evidence>
<sequence length="171" mass="17821">MSNWPSALAEGLRSGTAASLLSTAVLMASGRHHAGHTVAATNATSQWLWGRPALHANAPTLRHTAVGYAVHHGASIFWATLHARATQDLPGARTLGGALAGGLVTAAVACVVDFCFTPQRLTPGFEHRLPRSAIGVAYLAFGMAIGAAALCWRRRRGAHDDAARAVRGEEA</sequence>
<dbReference type="AlphaFoldDB" id="A0A261SFI6"/>
<feature type="transmembrane region" description="Helical" evidence="1">
    <location>
        <begin position="94"/>
        <end position="114"/>
    </location>
</feature>
<evidence type="ECO:0000313" key="2">
    <source>
        <dbReference type="EMBL" id="OZI36136.1"/>
    </source>
</evidence>
<keyword evidence="1" id="KW-0812">Transmembrane</keyword>
<proteinExistence type="predicted"/>
<comment type="caution">
    <text evidence="2">The sequence shown here is derived from an EMBL/GenBank/DDBJ whole genome shotgun (WGS) entry which is preliminary data.</text>
</comment>
<dbReference type="RefSeq" id="WP_094826945.1">
    <property type="nucleotide sequence ID" value="NZ_NEVL01000003.1"/>
</dbReference>
<keyword evidence="1" id="KW-0472">Membrane</keyword>
<protein>
    <recommendedName>
        <fullName evidence="4">DUF1440 domain-containing protein</fullName>
    </recommendedName>
</protein>
<feature type="transmembrane region" description="Helical" evidence="1">
    <location>
        <begin position="134"/>
        <end position="152"/>
    </location>
</feature>
<dbReference type="Proteomes" id="UP000217005">
    <property type="component" value="Unassembled WGS sequence"/>
</dbReference>
<keyword evidence="1" id="KW-1133">Transmembrane helix</keyword>
<dbReference type="EMBL" id="NEVL01000003">
    <property type="protein sequence ID" value="OZI36136.1"/>
    <property type="molecule type" value="Genomic_DNA"/>
</dbReference>